<feature type="DNA-binding region" description="H-T-H motif" evidence="2">
    <location>
        <begin position="30"/>
        <end position="49"/>
    </location>
</feature>
<dbReference type="Proteomes" id="UP000823886">
    <property type="component" value="Unassembled WGS sequence"/>
</dbReference>
<feature type="domain" description="HTH tetR-type" evidence="3">
    <location>
        <begin position="7"/>
        <end position="67"/>
    </location>
</feature>
<dbReference type="InterPro" id="IPR001647">
    <property type="entry name" value="HTH_TetR"/>
</dbReference>
<name>A0A9D2TDW1_9FIRM</name>
<evidence type="ECO:0000313" key="4">
    <source>
        <dbReference type="EMBL" id="HJC64917.1"/>
    </source>
</evidence>
<comment type="caution">
    <text evidence="4">The sequence shown here is derived from an EMBL/GenBank/DDBJ whole genome shotgun (WGS) entry which is preliminary data.</text>
</comment>
<evidence type="ECO:0000256" key="1">
    <source>
        <dbReference type="ARBA" id="ARBA00023125"/>
    </source>
</evidence>
<reference evidence="4" key="1">
    <citation type="journal article" date="2021" name="PeerJ">
        <title>Extensive microbial diversity within the chicken gut microbiome revealed by metagenomics and culture.</title>
        <authorList>
            <person name="Gilroy R."/>
            <person name="Ravi A."/>
            <person name="Getino M."/>
            <person name="Pursley I."/>
            <person name="Horton D.L."/>
            <person name="Alikhan N.F."/>
            <person name="Baker D."/>
            <person name="Gharbi K."/>
            <person name="Hall N."/>
            <person name="Watson M."/>
            <person name="Adriaenssens E.M."/>
            <person name="Foster-Nyarko E."/>
            <person name="Jarju S."/>
            <person name="Secka A."/>
            <person name="Antonio M."/>
            <person name="Oren A."/>
            <person name="Chaudhuri R.R."/>
            <person name="La Ragione R."/>
            <person name="Hildebrand F."/>
            <person name="Pallen M.J."/>
        </authorList>
    </citation>
    <scope>NUCLEOTIDE SEQUENCE</scope>
    <source>
        <strain evidence="4">ChiBcec2-3848</strain>
    </source>
</reference>
<sequence length="126" mass="14570">MENTRKESAKTVFMNTLEQLLHIKPFQKISVNELCETALVSQSSFYANFEDKYHLLACCLESKSAEIDALIATHPPQEFLTVVLDFIQKENRFFYNTFGAELEPEALNVLIYAYHAQHKKHTLLTQ</sequence>
<dbReference type="EMBL" id="DWVZ01000216">
    <property type="protein sequence ID" value="HJC64917.1"/>
    <property type="molecule type" value="Genomic_DNA"/>
</dbReference>
<keyword evidence="1 2" id="KW-0238">DNA-binding</keyword>
<dbReference type="InterPro" id="IPR009057">
    <property type="entry name" value="Homeodomain-like_sf"/>
</dbReference>
<dbReference type="GO" id="GO:0003677">
    <property type="term" value="F:DNA binding"/>
    <property type="evidence" value="ECO:0007669"/>
    <property type="project" value="UniProtKB-UniRule"/>
</dbReference>
<dbReference type="AlphaFoldDB" id="A0A9D2TDW1"/>
<dbReference type="Gene3D" id="1.10.357.10">
    <property type="entry name" value="Tetracycline Repressor, domain 2"/>
    <property type="match status" value="1"/>
</dbReference>
<evidence type="ECO:0000259" key="3">
    <source>
        <dbReference type="PROSITE" id="PS50977"/>
    </source>
</evidence>
<organism evidence="4 5">
    <name type="scientific">Candidatus Blautia merdavium</name>
    <dbReference type="NCBI Taxonomy" id="2838494"/>
    <lineage>
        <taxon>Bacteria</taxon>
        <taxon>Bacillati</taxon>
        <taxon>Bacillota</taxon>
        <taxon>Clostridia</taxon>
        <taxon>Lachnospirales</taxon>
        <taxon>Lachnospiraceae</taxon>
        <taxon>Blautia</taxon>
    </lineage>
</organism>
<protein>
    <recommendedName>
        <fullName evidence="3">HTH tetR-type domain-containing protein</fullName>
    </recommendedName>
</protein>
<gene>
    <name evidence="4" type="ORF">H9753_15090</name>
</gene>
<dbReference type="SUPFAM" id="SSF46689">
    <property type="entry name" value="Homeodomain-like"/>
    <property type="match status" value="1"/>
</dbReference>
<reference evidence="4" key="2">
    <citation type="submission" date="2021-04" db="EMBL/GenBank/DDBJ databases">
        <authorList>
            <person name="Gilroy R."/>
        </authorList>
    </citation>
    <scope>NUCLEOTIDE SEQUENCE</scope>
    <source>
        <strain evidence="4">ChiBcec2-3848</strain>
    </source>
</reference>
<evidence type="ECO:0000256" key="2">
    <source>
        <dbReference type="PROSITE-ProRule" id="PRU00335"/>
    </source>
</evidence>
<proteinExistence type="predicted"/>
<dbReference type="PROSITE" id="PS50977">
    <property type="entry name" value="HTH_TETR_2"/>
    <property type="match status" value="1"/>
</dbReference>
<accession>A0A9D2TDW1</accession>
<evidence type="ECO:0000313" key="5">
    <source>
        <dbReference type="Proteomes" id="UP000823886"/>
    </source>
</evidence>